<keyword evidence="4 9" id="KW-0808">Transferase</keyword>
<feature type="binding site" evidence="9">
    <location>
        <begin position="73"/>
        <end position="74"/>
    </location>
    <ligand>
        <name>substrate</name>
    </ligand>
</feature>
<dbReference type="PIRSF" id="PIRSF000728">
    <property type="entry name" value="NAGK"/>
    <property type="match status" value="1"/>
</dbReference>
<dbReference type="UniPathway" id="UPA00068">
    <property type="reaction ID" value="UER00107"/>
</dbReference>
<dbReference type="AlphaFoldDB" id="A0A369LBG1"/>
<comment type="caution">
    <text evidence="10">The sequence shown here is derived from an EMBL/GenBank/DDBJ whole genome shotgun (WGS) entry which is preliminary data.</text>
</comment>
<dbReference type="InterPro" id="IPR037528">
    <property type="entry name" value="ArgB"/>
</dbReference>
<dbReference type="Proteomes" id="UP000278632">
    <property type="component" value="Unassembled WGS sequence"/>
</dbReference>
<evidence type="ECO:0000256" key="7">
    <source>
        <dbReference type="ARBA" id="ARBA00022840"/>
    </source>
</evidence>
<feature type="site" description="Transition state stabilizer" evidence="9">
    <location>
        <position position="250"/>
    </location>
</feature>
<reference evidence="11" key="1">
    <citation type="submission" date="2018-05" db="EMBL/GenBank/DDBJ databases">
        <title>Genome Sequencing of selected type strains of the family Eggerthellaceae.</title>
        <authorList>
            <person name="Danylec N."/>
            <person name="Stoll D.A."/>
            <person name="Doetsch A."/>
            <person name="Huch M."/>
        </authorList>
    </citation>
    <scope>NUCLEOTIDE SEQUENCE [LARGE SCALE GENOMIC DNA]</scope>
    <source>
        <strain evidence="11">DSM 16106</strain>
    </source>
</reference>
<evidence type="ECO:0000256" key="3">
    <source>
        <dbReference type="ARBA" id="ARBA00022605"/>
    </source>
</evidence>
<dbReference type="GO" id="GO:0003991">
    <property type="term" value="F:acetylglutamate kinase activity"/>
    <property type="evidence" value="ECO:0007669"/>
    <property type="project" value="UniProtKB-UniRule"/>
</dbReference>
<dbReference type="GO" id="GO:0005737">
    <property type="term" value="C:cytoplasm"/>
    <property type="evidence" value="ECO:0007669"/>
    <property type="project" value="UniProtKB-SubCell"/>
</dbReference>
<keyword evidence="5 9" id="KW-0547">Nucleotide-binding</keyword>
<dbReference type="InterPro" id="IPR004662">
    <property type="entry name" value="AcgluKinase_fam"/>
</dbReference>
<comment type="similarity">
    <text evidence="9">Belongs to the acetylglutamate kinase family. ArgB subfamily.</text>
</comment>
<organism evidence="10 11">
    <name type="scientific">Paraeggerthella hongkongensis</name>
    <dbReference type="NCBI Taxonomy" id="230658"/>
    <lineage>
        <taxon>Bacteria</taxon>
        <taxon>Bacillati</taxon>
        <taxon>Actinomycetota</taxon>
        <taxon>Coriobacteriia</taxon>
        <taxon>Eggerthellales</taxon>
        <taxon>Eggerthellaceae</taxon>
        <taxon>Paraeggerthella</taxon>
    </lineage>
</organism>
<keyword evidence="2 9" id="KW-0055">Arginine biosynthesis</keyword>
<keyword evidence="3 9" id="KW-0028">Amino-acid biosynthesis</keyword>
<dbReference type="Pfam" id="PF00696">
    <property type="entry name" value="AA_kinase"/>
    <property type="match status" value="1"/>
</dbReference>
<dbReference type="InterPro" id="IPR036393">
    <property type="entry name" value="AceGlu_kinase-like_sf"/>
</dbReference>
<accession>A0A369LBG1</accession>
<sequence>MKYAKDTRPKGASTKAAEVLVEALPWIKNITGKTVVIKYGGSAMVDGRLRADVMNDIVLLKIVGVNPVIVHGGGKAITEAMDLMQFPVEFREGQRVTTPEAMDLVRTVLMGKVNQELVEALNEHGNFAVGVSGADAGVIVAEQASPELGRVGRITRINRPLLDDLVSADYIPVVASVALGEDGGFYNVNADMVAGHIAAAIGAHKVVFLTDVDGLYENFENKDSLISNLTLFEAQYMVENNIVSTGMIPKLKSCIHALDAGVFRAHILNGTTPHSLLLELLTSTGVGTTMHSTEEACAFDSHPLGNFASKLLENRQAANAVSSNG</sequence>
<comment type="pathway">
    <text evidence="1 9">Amino-acid biosynthesis; L-arginine biosynthesis; N(2)-acetyl-L-ornithine from L-glutamate: step 2/4.</text>
</comment>
<keyword evidence="7 9" id="KW-0067">ATP-binding</keyword>
<dbReference type="HAMAP" id="MF_00082">
    <property type="entry name" value="ArgB"/>
    <property type="match status" value="1"/>
</dbReference>
<keyword evidence="6 9" id="KW-0418">Kinase</keyword>
<evidence type="ECO:0000256" key="5">
    <source>
        <dbReference type="ARBA" id="ARBA00022741"/>
    </source>
</evidence>
<protein>
    <recommendedName>
        <fullName evidence="9">Acetylglutamate kinase</fullName>
        <ecNumber evidence="9">2.7.2.8</ecNumber>
    </recommendedName>
    <alternativeName>
        <fullName evidence="9">N-acetyl-L-glutamate 5-phosphotransferase</fullName>
    </alternativeName>
    <alternativeName>
        <fullName evidence="9">NAG kinase</fullName>
        <shortName evidence="9">NAGK</shortName>
    </alternativeName>
</protein>
<dbReference type="InterPro" id="IPR001057">
    <property type="entry name" value="Glu/AcGlu_kinase"/>
</dbReference>
<evidence type="ECO:0000256" key="1">
    <source>
        <dbReference type="ARBA" id="ARBA00004828"/>
    </source>
</evidence>
<evidence type="ECO:0000256" key="4">
    <source>
        <dbReference type="ARBA" id="ARBA00022679"/>
    </source>
</evidence>
<dbReference type="NCBIfam" id="TIGR00761">
    <property type="entry name" value="argB"/>
    <property type="match status" value="1"/>
</dbReference>
<comment type="function">
    <text evidence="9">Catalyzes the ATP-dependent phosphorylation of N-acetyl-L-glutamate.</text>
</comment>
<evidence type="ECO:0000256" key="6">
    <source>
        <dbReference type="ARBA" id="ARBA00022777"/>
    </source>
</evidence>
<dbReference type="Gene3D" id="3.40.1160.10">
    <property type="entry name" value="Acetylglutamate kinase-like"/>
    <property type="match status" value="1"/>
</dbReference>
<name>A0A369LBG1_9ACTN</name>
<dbReference type="PRINTS" id="PR00474">
    <property type="entry name" value="GLU5KINASE"/>
</dbReference>
<keyword evidence="9" id="KW-0963">Cytoplasm</keyword>
<dbReference type="SUPFAM" id="SSF53633">
    <property type="entry name" value="Carbamate kinase-like"/>
    <property type="match status" value="1"/>
</dbReference>
<evidence type="ECO:0000313" key="11">
    <source>
        <dbReference type="Proteomes" id="UP000278632"/>
    </source>
</evidence>
<dbReference type="GO" id="GO:0005524">
    <property type="term" value="F:ATP binding"/>
    <property type="evidence" value="ECO:0007669"/>
    <property type="project" value="UniProtKB-UniRule"/>
</dbReference>
<feature type="binding site" evidence="9">
    <location>
        <position position="187"/>
    </location>
    <ligand>
        <name>substrate</name>
    </ligand>
</feature>
<evidence type="ECO:0000256" key="8">
    <source>
        <dbReference type="ARBA" id="ARBA00048141"/>
    </source>
</evidence>
<evidence type="ECO:0000256" key="2">
    <source>
        <dbReference type="ARBA" id="ARBA00022571"/>
    </source>
</evidence>
<keyword evidence="11" id="KW-1185">Reference proteome</keyword>
<gene>
    <name evidence="9 10" type="primary">argB</name>
    <name evidence="10" type="ORF">DMP08_09875</name>
</gene>
<evidence type="ECO:0000256" key="9">
    <source>
        <dbReference type="HAMAP-Rule" id="MF_00082"/>
    </source>
</evidence>
<dbReference type="PANTHER" id="PTHR23342:SF0">
    <property type="entry name" value="N-ACETYLGLUTAMATE SYNTHASE, MITOCHONDRIAL"/>
    <property type="match status" value="1"/>
</dbReference>
<comment type="catalytic activity">
    <reaction evidence="8 9">
        <text>N-acetyl-L-glutamate + ATP = N-acetyl-L-glutamyl 5-phosphate + ADP</text>
        <dbReference type="Rhea" id="RHEA:14629"/>
        <dbReference type="ChEBI" id="CHEBI:30616"/>
        <dbReference type="ChEBI" id="CHEBI:44337"/>
        <dbReference type="ChEBI" id="CHEBI:57936"/>
        <dbReference type="ChEBI" id="CHEBI:456216"/>
        <dbReference type="EC" id="2.7.2.8"/>
    </reaction>
</comment>
<comment type="subcellular location">
    <subcellularLocation>
        <location evidence="9">Cytoplasm</location>
    </subcellularLocation>
</comment>
<feature type="site" description="Transition state stabilizer" evidence="9">
    <location>
        <position position="38"/>
    </location>
</feature>
<dbReference type="FunFam" id="3.40.1160.10:FF:000004">
    <property type="entry name" value="Acetylglutamate kinase"/>
    <property type="match status" value="1"/>
</dbReference>
<dbReference type="InterPro" id="IPR001048">
    <property type="entry name" value="Asp/Glu/Uridylate_kinase"/>
</dbReference>
<proteinExistence type="inferred from homology"/>
<dbReference type="OrthoDB" id="9803155at2"/>
<dbReference type="RefSeq" id="WP_114567629.1">
    <property type="nucleotide sequence ID" value="NZ_QICD01000024.1"/>
</dbReference>
<feature type="binding site" evidence="9">
    <location>
        <position position="95"/>
    </location>
    <ligand>
        <name>substrate</name>
    </ligand>
</feature>
<dbReference type="PANTHER" id="PTHR23342">
    <property type="entry name" value="N-ACETYLGLUTAMATE SYNTHASE"/>
    <property type="match status" value="1"/>
</dbReference>
<evidence type="ECO:0000313" key="10">
    <source>
        <dbReference type="EMBL" id="RNL40761.1"/>
    </source>
</evidence>
<dbReference type="EMBL" id="QICD01000024">
    <property type="protein sequence ID" value="RNL40761.1"/>
    <property type="molecule type" value="Genomic_DNA"/>
</dbReference>
<dbReference type="GO" id="GO:0042450">
    <property type="term" value="P:L-arginine biosynthetic process via ornithine"/>
    <property type="evidence" value="ECO:0007669"/>
    <property type="project" value="UniProtKB-UniRule"/>
</dbReference>
<dbReference type="EC" id="2.7.2.8" evidence="9"/>